<dbReference type="Proteomes" id="UP000672009">
    <property type="component" value="Chromosome"/>
</dbReference>
<evidence type="ECO:0000256" key="1">
    <source>
        <dbReference type="SAM" id="Phobius"/>
    </source>
</evidence>
<reference evidence="2" key="1">
    <citation type="submission" date="2021-04" db="EMBL/GenBank/DDBJ databases">
        <title>Genomics, taxonomy and metabolism of representatives of sulfur bacteria of the genus Thiothrix: Thiothrix fructosivorans QT, Thiothrix unzii A1T and three new species, Thiothrix subterranea sp. nov., Thiothrix litoralis sp. nov. and 'Candidatus Thiothrix anitrata' sp. nov.</title>
        <authorList>
            <person name="Ravin N.V."/>
            <person name="Smolyakov D."/>
            <person name="Rudenko T.S."/>
            <person name="Mardanov A.V."/>
            <person name="Beletsky A.V."/>
            <person name="Markov N.D."/>
            <person name="Fomenkov A.I."/>
            <person name="Roberts R.J."/>
            <person name="Karnachuk O.V."/>
            <person name="Novikov A."/>
            <person name="Grabovich M.Y."/>
        </authorList>
    </citation>
    <scope>NUCLEOTIDE SEQUENCE</scope>
    <source>
        <strain evidence="2">A1</strain>
    </source>
</reference>
<feature type="transmembrane region" description="Helical" evidence="1">
    <location>
        <begin position="41"/>
        <end position="59"/>
    </location>
</feature>
<evidence type="ECO:0000313" key="3">
    <source>
        <dbReference type="Proteomes" id="UP000672009"/>
    </source>
</evidence>
<evidence type="ECO:0000313" key="2">
    <source>
        <dbReference type="EMBL" id="QTR53713.1"/>
    </source>
</evidence>
<keyword evidence="1" id="KW-1133">Transmembrane helix</keyword>
<organism evidence="2 3">
    <name type="scientific">Thiothrix unzii</name>
    <dbReference type="NCBI Taxonomy" id="111769"/>
    <lineage>
        <taxon>Bacteria</taxon>
        <taxon>Pseudomonadati</taxon>
        <taxon>Pseudomonadota</taxon>
        <taxon>Gammaproteobacteria</taxon>
        <taxon>Thiotrichales</taxon>
        <taxon>Thiotrichaceae</taxon>
        <taxon>Thiothrix</taxon>
    </lineage>
</organism>
<keyword evidence="1" id="KW-0472">Membrane</keyword>
<gene>
    <name evidence="2" type="ORF">J9260_01065</name>
</gene>
<dbReference type="AlphaFoldDB" id="A0A975F9Y0"/>
<feature type="transmembrane region" description="Helical" evidence="1">
    <location>
        <begin position="9"/>
        <end position="29"/>
    </location>
</feature>
<name>A0A975F9Y0_9GAMM</name>
<accession>A0A975F9Y0</accession>
<keyword evidence="3" id="KW-1185">Reference proteome</keyword>
<feature type="transmembrane region" description="Helical" evidence="1">
    <location>
        <begin position="108"/>
        <end position="126"/>
    </location>
</feature>
<dbReference type="KEGG" id="tun:J9260_01065"/>
<dbReference type="RefSeq" id="WP_210219223.1">
    <property type="nucleotide sequence ID" value="NZ_CP072793.1"/>
</dbReference>
<keyword evidence="1" id="KW-0812">Transmembrane</keyword>
<feature type="transmembrane region" description="Helical" evidence="1">
    <location>
        <begin position="71"/>
        <end position="93"/>
    </location>
</feature>
<sequence length="132" mass="14491">MTAMIRASFLYFALVMGAGFLLGSVRVLFVVPHLGERWAELAEMPIMAMVIVVAAGYILRRYPEVQTRGRVLVVGFTALALSVSAELVLAVVLQSQSLAEYLASRDKISGSVYLVMLVVFALMPRLRLAHHP</sequence>
<proteinExistence type="predicted"/>
<protein>
    <submittedName>
        <fullName evidence="2">Uncharacterized protein</fullName>
    </submittedName>
</protein>
<dbReference type="EMBL" id="CP072793">
    <property type="protein sequence ID" value="QTR53713.1"/>
    <property type="molecule type" value="Genomic_DNA"/>
</dbReference>